<proteinExistence type="predicted"/>
<evidence type="ECO:0000313" key="2">
    <source>
        <dbReference type="EMBL" id="GGX56047.1"/>
    </source>
</evidence>
<evidence type="ECO:0000259" key="1">
    <source>
        <dbReference type="Pfam" id="PF10881"/>
    </source>
</evidence>
<keyword evidence="3" id="KW-1185">Reference proteome</keyword>
<dbReference type="AlphaFoldDB" id="A0A918N9D5"/>
<reference evidence="2 3" key="1">
    <citation type="journal article" date="2014" name="Int. J. Syst. Evol. Microbiol.">
        <title>Complete genome sequence of Corynebacterium casei LMG S-19264T (=DSM 44701T), isolated from a smear-ripened cheese.</title>
        <authorList>
            <consortium name="US DOE Joint Genome Institute (JGI-PGF)"/>
            <person name="Walter F."/>
            <person name="Albersmeier A."/>
            <person name="Kalinowski J."/>
            <person name="Ruckert C."/>
        </authorList>
    </citation>
    <scope>NUCLEOTIDE SEQUENCE [LARGE SCALE GENOMIC DNA]</scope>
    <source>
        <strain evidence="2 3">KCTC 23968</strain>
    </source>
</reference>
<feature type="domain" description="DUF2726" evidence="1">
    <location>
        <begin position="52"/>
        <end position="158"/>
    </location>
</feature>
<dbReference type="EMBL" id="BMYV01000001">
    <property type="protein sequence ID" value="GGX56047.1"/>
    <property type="molecule type" value="Genomic_DNA"/>
</dbReference>
<dbReference type="RefSeq" id="WP_189579826.1">
    <property type="nucleotide sequence ID" value="NZ_BMYV01000001.1"/>
</dbReference>
<dbReference type="Gene3D" id="3.40.960.10">
    <property type="entry name" value="VSR Endonuclease"/>
    <property type="match status" value="1"/>
</dbReference>
<comment type="caution">
    <text evidence="2">The sequence shown here is derived from an EMBL/GenBank/DDBJ whole genome shotgun (WGS) entry which is preliminary data.</text>
</comment>
<gene>
    <name evidence="2" type="ORF">GCM10011309_00960</name>
</gene>
<accession>A0A918N9D5</accession>
<dbReference type="Proteomes" id="UP000600865">
    <property type="component" value="Unassembled WGS sequence"/>
</dbReference>
<organism evidence="2 3">
    <name type="scientific">Litorimonas cladophorae</name>
    <dbReference type="NCBI Taxonomy" id="1220491"/>
    <lineage>
        <taxon>Bacteria</taxon>
        <taxon>Pseudomonadati</taxon>
        <taxon>Pseudomonadota</taxon>
        <taxon>Alphaproteobacteria</taxon>
        <taxon>Maricaulales</taxon>
        <taxon>Robiginitomaculaceae</taxon>
    </lineage>
</organism>
<name>A0A918N9D5_9PROT</name>
<dbReference type="Pfam" id="PF10881">
    <property type="entry name" value="DUF2726"/>
    <property type="match status" value="1"/>
</dbReference>
<dbReference type="InterPro" id="IPR024402">
    <property type="entry name" value="DUF2726"/>
</dbReference>
<sequence>MEFLVIIIIAVFCLLFLNIVIGKKKSLDKPPAIKPVDANQFANFTAAPSLFVNASEKAFFYALLCHLPPGIYPQSKVRLEDIIGIRKGLPYKESQSLRGRIKSRHIDFLIIDIEGRSRLAIELDGKSHTSKRAIENDKVKTALFMAAGIPLRRIRVGENFDHIAATIGAELKLH</sequence>
<evidence type="ECO:0000313" key="3">
    <source>
        <dbReference type="Proteomes" id="UP000600865"/>
    </source>
</evidence>
<protein>
    <recommendedName>
        <fullName evidence="1">DUF2726 domain-containing protein</fullName>
    </recommendedName>
</protein>